<proteinExistence type="predicted"/>
<name>X7ZG24_MYCXE</name>
<dbReference type="PATRIC" id="fig|1299334.3.peg.8058"/>
<evidence type="ECO:0000313" key="2">
    <source>
        <dbReference type="EMBL" id="EUA18522.1"/>
    </source>
</evidence>
<comment type="caution">
    <text evidence="2">The sequence shown here is derived from an EMBL/GenBank/DDBJ whole genome shotgun (WGS) entry which is preliminary data.</text>
</comment>
<protein>
    <submittedName>
        <fullName evidence="2">Uncharacterized protein</fullName>
    </submittedName>
</protein>
<dbReference type="EMBL" id="JAOB01000075">
    <property type="protein sequence ID" value="EUA18522.1"/>
    <property type="molecule type" value="Genomic_DNA"/>
</dbReference>
<accession>X7ZG24</accession>
<gene>
    <name evidence="2" type="ORF">I553_3670</name>
</gene>
<sequence length="129" mass="13865">MLISGWRPDLPTTGTTSSPGELPAMDTDLAIAGLAWPGDRPLSSASLRVALPCSTASPRRWWVPNDRHAGRVAALSAWGSSGSTRSWRQDRGRAGKRQPGRTAALKAVLYRDAFAEMYGGSSRSPRWSA</sequence>
<feature type="region of interest" description="Disordered" evidence="1">
    <location>
        <begin position="1"/>
        <end position="24"/>
    </location>
</feature>
<evidence type="ECO:0000256" key="1">
    <source>
        <dbReference type="SAM" id="MobiDB-lite"/>
    </source>
</evidence>
<organism evidence="2">
    <name type="scientific">Mycobacterium xenopi 4042</name>
    <dbReference type="NCBI Taxonomy" id="1299334"/>
    <lineage>
        <taxon>Bacteria</taxon>
        <taxon>Bacillati</taxon>
        <taxon>Actinomycetota</taxon>
        <taxon>Actinomycetes</taxon>
        <taxon>Mycobacteriales</taxon>
        <taxon>Mycobacteriaceae</taxon>
        <taxon>Mycobacterium</taxon>
    </lineage>
</organism>
<dbReference type="AlphaFoldDB" id="X7ZG24"/>
<feature type="region of interest" description="Disordered" evidence="1">
    <location>
        <begin position="81"/>
        <end position="100"/>
    </location>
</feature>
<reference evidence="2" key="1">
    <citation type="submission" date="2014-01" db="EMBL/GenBank/DDBJ databases">
        <authorList>
            <person name="Brown-Elliot B."/>
            <person name="Wallace R."/>
            <person name="Lenaerts A."/>
            <person name="Ordway D."/>
            <person name="DeGroote M.A."/>
            <person name="Parker T."/>
            <person name="Sizemore C."/>
            <person name="Tallon L.J."/>
            <person name="Sadzewicz L.K."/>
            <person name="Sengamalay N."/>
            <person name="Fraser C.M."/>
            <person name="Hine E."/>
            <person name="Shefchek K.A."/>
            <person name="Das S.P."/>
            <person name="Tettelin H."/>
        </authorList>
    </citation>
    <scope>NUCLEOTIDE SEQUENCE [LARGE SCALE GENOMIC DNA]</scope>
    <source>
        <strain evidence="2">4042</strain>
    </source>
</reference>